<dbReference type="Pfam" id="PF01609">
    <property type="entry name" value="DDE_Tnp_1"/>
    <property type="match status" value="1"/>
</dbReference>
<feature type="domain" description="Transposase IS4-like" evidence="2">
    <location>
        <begin position="117"/>
        <end position="296"/>
    </location>
</feature>
<evidence type="ECO:0000259" key="2">
    <source>
        <dbReference type="Pfam" id="PF01609"/>
    </source>
</evidence>
<organism evidence="4 5">
    <name type="scientific">Cellulomonas gelida</name>
    <dbReference type="NCBI Taxonomy" id="1712"/>
    <lineage>
        <taxon>Bacteria</taxon>
        <taxon>Bacillati</taxon>
        <taxon>Actinomycetota</taxon>
        <taxon>Actinomycetes</taxon>
        <taxon>Micrococcales</taxon>
        <taxon>Cellulomonadaceae</taxon>
        <taxon>Cellulomonas</taxon>
    </lineage>
</organism>
<accession>A0A4Y3KIJ1</accession>
<feature type="domain" description="Insertion element IS402-like" evidence="3">
    <location>
        <begin position="29"/>
        <end position="100"/>
    </location>
</feature>
<proteinExistence type="predicted"/>
<dbReference type="PANTHER" id="PTHR30007">
    <property type="entry name" value="PHP DOMAIN PROTEIN"/>
    <property type="match status" value="1"/>
</dbReference>
<feature type="region of interest" description="Disordered" evidence="1">
    <location>
        <begin position="242"/>
        <end position="263"/>
    </location>
</feature>
<name>A0A4Y3KIJ1_9CELL</name>
<dbReference type="EMBL" id="BJLQ01000007">
    <property type="protein sequence ID" value="GEA83812.1"/>
    <property type="molecule type" value="Genomic_DNA"/>
</dbReference>
<sequence length="314" mass="34611">MVPATRACLSTSAVEGGDAALVSRRAVQTDAQWERIAPLLPSDVGKPGRRFRDHRQVVEGIVYRYRTGVAWRDLPAEFGPWQTVWKRHARFSRHGTWDNVLTSLLTQADAAGEIDWAVSIDSTINRAHQHAATLPRATGANANHKNQISEPADHAIGRSRGGLSTKIHHAVDGRGRPLAVLVGPGQGGDAPMCLPVLNAIRVPRLGPGRPRTRPDSVLADKAYSSRAIRTELRRRGIVAVVPEPRDQQGNRKRRGSRGGRPVTYDIDAYRGRNVVERSFNALKHWRGLATRYDKLAITYRGGAVLAAIIVWLRD</sequence>
<dbReference type="InterPro" id="IPR025161">
    <property type="entry name" value="IS402-like_dom"/>
</dbReference>
<dbReference type="GO" id="GO:0003677">
    <property type="term" value="F:DNA binding"/>
    <property type="evidence" value="ECO:0007669"/>
    <property type="project" value="InterPro"/>
</dbReference>
<dbReference type="GO" id="GO:0004803">
    <property type="term" value="F:transposase activity"/>
    <property type="evidence" value="ECO:0007669"/>
    <property type="project" value="InterPro"/>
</dbReference>
<evidence type="ECO:0000259" key="3">
    <source>
        <dbReference type="Pfam" id="PF13340"/>
    </source>
</evidence>
<evidence type="ECO:0000313" key="5">
    <source>
        <dbReference type="Proteomes" id="UP000320461"/>
    </source>
</evidence>
<evidence type="ECO:0000256" key="1">
    <source>
        <dbReference type="SAM" id="MobiDB-lite"/>
    </source>
</evidence>
<comment type="caution">
    <text evidence="4">The sequence shown here is derived from an EMBL/GenBank/DDBJ whole genome shotgun (WGS) entry which is preliminary data.</text>
</comment>
<dbReference type="AlphaFoldDB" id="A0A4Y3KIJ1"/>
<gene>
    <name evidence="4" type="ORF">CGE01nite_10630</name>
</gene>
<protein>
    <submittedName>
        <fullName evidence="4">DDE transposase</fullName>
    </submittedName>
</protein>
<reference evidence="4 5" key="1">
    <citation type="submission" date="2019-06" db="EMBL/GenBank/DDBJ databases">
        <title>Whole genome shotgun sequence of Cellulomonas gelida NBRC 3748.</title>
        <authorList>
            <person name="Hosoyama A."/>
            <person name="Uohara A."/>
            <person name="Ohji S."/>
            <person name="Ichikawa N."/>
        </authorList>
    </citation>
    <scope>NUCLEOTIDE SEQUENCE [LARGE SCALE GENOMIC DNA]</scope>
    <source>
        <strain evidence="4 5">NBRC 3748</strain>
    </source>
</reference>
<dbReference type="Proteomes" id="UP000320461">
    <property type="component" value="Unassembled WGS sequence"/>
</dbReference>
<dbReference type="InterPro" id="IPR002559">
    <property type="entry name" value="Transposase_11"/>
</dbReference>
<evidence type="ECO:0000313" key="4">
    <source>
        <dbReference type="EMBL" id="GEA83812.1"/>
    </source>
</evidence>
<dbReference type="PANTHER" id="PTHR30007:SF1">
    <property type="entry name" value="BLR1914 PROTEIN"/>
    <property type="match status" value="1"/>
</dbReference>
<dbReference type="NCBIfam" id="NF033580">
    <property type="entry name" value="transpos_IS5_3"/>
    <property type="match status" value="1"/>
</dbReference>
<keyword evidence="5" id="KW-1185">Reference proteome</keyword>
<dbReference type="GO" id="GO:0006313">
    <property type="term" value="P:DNA transposition"/>
    <property type="evidence" value="ECO:0007669"/>
    <property type="project" value="InterPro"/>
</dbReference>
<dbReference type="Pfam" id="PF13340">
    <property type="entry name" value="DUF4096"/>
    <property type="match status" value="1"/>
</dbReference>